<accession>A0ABV8FGQ7</accession>
<dbReference type="Proteomes" id="UP001595847">
    <property type="component" value="Unassembled WGS sequence"/>
</dbReference>
<dbReference type="PRINTS" id="PR00038">
    <property type="entry name" value="HTHLUXR"/>
</dbReference>
<dbReference type="InterPro" id="IPR016032">
    <property type="entry name" value="Sig_transdc_resp-reg_C-effctor"/>
</dbReference>
<dbReference type="RefSeq" id="WP_378530225.1">
    <property type="nucleotide sequence ID" value="NZ_JBHSBH010000004.1"/>
</dbReference>
<evidence type="ECO:0000313" key="6">
    <source>
        <dbReference type="Proteomes" id="UP001595847"/>
    </source>
</evidence>
<dbReference type="InterPro" id="IPR036388">
    <property type="entry name" value="WH-like_DNA-bd_sf"/>
</dbReference>
<feature type="region of interest" description="Disordered" evidence="3">
    <location>
        <begin position="878"/>
        <end position="901"/>
    </location>
</feature>
<gene>
    <name evidence="5" type="ORF">ACFOVU_05010</name>
</gene>
<dbReference type="PROSITE" id="PS50043">
    <property type="entry name" value="HTH_LUXR_2"/>
    <property type="match status" value="1"/>
</dbReference>
<dbReference type="PROSITE" id="PS00622">
    <property type="entry name" value="HTH_LUXR_1"/>
    <property type="match status" value="1"/>
</dbReference>
<evidence type="ECO:0000256" key="3">
    <source>
        <dbReference type="SAM" id="MobiDB-lite"/>
    </source>
</evidence>
<dbReference type="Pfam" id="PF13191">
    <property type="entry name" value="AAA_16"/>
    <property type="match status" value="1"/>
</dbReference>
<keyword evidence="1" id="KW-0547">Nucleotide-binding</keyword>
<dbReference type="Gene3D" id="1.25.40.10">
    <property type="entry name" value="Tetratricopeptide repeat domain"/>
    <property type="match status" value="2"/>
</dbReference>
<protein>
    <submittedName>
        <fullName evidence="5">AAA family ATPase</fullName>
    </submittedName>
</protein>
<dbReference type="SUPFAM" id="SSF48452">
    <property type="entry name" value="TPR-like"/>
    <property type="match status" value="1"/>
</dbReference>
<name>A0ABV8FGQ7_9ACTN</name>
<dbReference type="EMBL" id="JBHSBH010000004">
    <property type="protein sequence ID" value="MFC3995259.1"/>
    <property type="molecule type" value="Genomic_DNA"/>
</dbReference>
<dbReference type="InterPro" id="IPR041664">
    <property type="entry name" value="AAA_16"/>
</dbReference>
<feature type="domain" description="HTH luxR-type" evidence="4">
    <location>
        <begin position="890"/>
        <end position="955"/>
    </location>
</feature>
<dbReference type="SUPFAM" id="SSF46894">
    <property type="entry name" value="C-terminal effector domain of the bipartite response regulators"/>
    <property type="match status" value="1"/>
</dbReference>
<feature type="compositionally biased region" description="Basic and acidic residues" evidence="3">
    <location>
        <begin position="889"/>
        <end position="901"/>
    </location>
</feature>
<dbReference type="Pfam" id="PF00196">
    <property type="entry name" value="GerE"/>
    <property type="match status" value="1"/>
</dbReference>
<sequence>MAGGTAAFGSWPLLGRDPELAAFDSLLARDSRCGFVEVAGEPGIGKSRLVAEVCHRARAAGWSTAWGAAGRFQADSAYGILIDALDDHLADRPGATELLEPRHRDQLALVFPALRGALPDGAPAPEADRYVLHRAFAGLLSALAPRSGLLLVLDDAHRADPASAELICHLRRHAPLPRVRVVVVRRTRSCPGPHAGPPAPGATRRIELDALDRATVARLLGPGTGRARCAELHAASGGNPLYLEVLARAPEPPAAERGPATLEWGHTRLLEEFRFLPAGTRLVAQAISVIGHPSDPELIAAAAETDTAAVLAGTADLLAADLLRESPAGEDGGGVGFRHPLLRRAVYASANPLWRRGAHARVGALLRSQGAPVQVVAPHVARSARVGDDTAAELLIGAARTASLHAPGAAAGLLRSALGVWVDRTDPRRAGVQLDLAGVLLASGDPSAARDTLHDVLHLLPPGDGGRRSEAIRMCAAAERLLGRLDAAADLLHHELSAHRSGGPGTAALWRELARTEFHRADSTTARTAAVRARELAERCGDRAGAAGAASVIAYCLAAAGEIAAADTETRAAARLVDGLTDAETAAVLDDVMWLPWAEGLLQRFGDALRHVERGLGVARATGRDVAVSDLLTCKASALTWLGRLREAAECTEDAVDAARRMRADTPLVTGLVHRSLVLAARGDIEGARAHGDEAVLITGARQPLFRPLAEFAAGAVRFAAGEQAVLHRAPVSGPGGLLRLPEYPLRACLYAVLTASALRSGDLGDAERFAGEAQAGGPPDLLPCSAGFARLARSMVLAARGAADRALDAAREAVEAFGRAGAVAAAGVAHLGAASACEAAGDRPAALAELDRAARAFTACGAERLLLETVRRQRRLGRRVPRPGAPRRSRESGGDLTPRESEVAALASRGRTNREIADALVISEHTVETHLSRVYAKLGVSSRTALAAHLRDDSGDPV</sequence>
<dbReference type="Gene3D" id="1.10.10.10">
    <property type="entry name" value="Winged helix-like DNA-binding domain superfamily/Winged helix DNA-binding domain"/>
    <property type="match status" value="1"/>
</dbReference>
<dbReference type="SMART" id="SM00421">
    <property type="entry name" value="HTH_LUXR"/>
    <property type="match status" value="1"/>
</dbReference>
<evidence type="ECO:0000313" key="5">
    <source>
        <dbReference type="EMBL" id="MFC3995259.1"/>
    </source>
</evidence>
<dbReference type="InterPro" id="IPR027417">
    <property type="entry name" value="P-loop_NTPase"/>
</dbReference>
<evidence type="ECO:0000256" key="2">
    <source>
        <dbReference type="ARBA" id="ARBA00022840"/>
    </source>
</evidence>
<dbReference type="PANTHER" id="PTHR16305:SF35">
    <property type="entry name" value="TRANSCRIPTIONAL ACTIVATOR DOMAIN"/>
    <property type="match status" value="1"/>
</dbReference>
<keyword evidence="6" id="KW-1185">Reference proteome</keyword>
<evidence type="ECO:0000256" key="1">
    <source>
        <dbReference type="ARBA" id="ARBA00022741"/>
    </source>
</evidence>
<proteinExistence type="predicted"/>
<dbReference type="InterPro" id="IPR011990">
    <property type="entry name" value="TPR-like_helical_dom_sf"/>
</dbReference>
<dbReference type="InterPro" id="IPR000792">
    <property type="entry name" value="Tscrpt_reg_LuxR_C"/>
</dbReference>
<organism evidence="5 6">
    <name type="scientific">Nocardiopsis sediminis</name>
    <dbReference type="NCBI Taxonomy" id="1778267"/>
    <lineage>
        <taxon>Bacteria</taxon>
        <taxon>Bacillati</taxon>
        <taxon>Actinomycetota</taxon>
        <taxon>Actinomycetes</taxon>
        <taxon>Streptosporangiales</taxon>
        <taxon>Nocardiopsidaceae</taxon>
        <taxon>Nocardiopsis</taxon>
    </lineage>
</organism>
<dbReference type="Gene3D" id="3.40.50.300">
    <property type="entry name" value="P-loop containing nucleotide triphosphate hydrolases"/>
    <property type="match status" value="1"/>
</dbReference>
<reference evidence="6" key="1">
    <citation type="journal article" date="2019" name="Int. J. Syst. Evol. Microbiol.">
        <title>The Global Catalogue of Microorganisms (GCM) 10K type strain sequencing project: providing services to taxonomists for standard genome sequencing and annotation.</title>
        <authorList>
            <consortium name="The Broad Institute Genomics Platform"/>
            <consortium name="The Broad Institute Genome Sequencing Center for Infectious Disease"/>
            <person name="Wu L."/>
            <person name="Ma J."/>
        </authorList>
    </citation>
    <scope>NUCLEOTIDE SEQUENCE [LARGE SCALE GENOMIC DNA]</scope>
    <source>
        <strain evidence="6">TBRC 1826</strain>
    </source>
</reference>
<keyword evidence="2" id="KW-0067">ATP-binding</keyword>
<evidence type="ECO:0000259" key="4">
    <source>
        <dbReference type="PROSITE" id="PS50043"/>
    </source>
</evidence>
<dbReference type="PANTHER" id="PTHR16305">
    <property type="entry name" value="TESTICULAR SOLUBLE ADENYLYL CYCLASE"/>
    <property type="match status" value="1"/>
</dbReference>
<comment type="caution">
    <text evidence="5">The sequence shown here is derived from an EMBL/GenBank/DDBJ whole genome shotgun (WGS) entry which is preliminary data.</text>
</comment>
<dbReference type="SUPFAM" id="SSF52540">
    <property type="entry name" value="P-loop containing nucleoside triphosphate hydrolases"/>
    <property type="match status" value="1"/>
</dbReference>
<feature type="compositionally biased region" description="Basic residues" evidence="3">
    <location>
        <begin position="878"/>
        <end position="888"/>
    </location>
</feature>
<dbReference type="CDD" id="cd06170">
    <property type="entry name" value="LuxR_C_like"/>
    <property type="match status" value="1"/>
</dbReference>